<keyword evidence="8 18" id="KW-0547">Nucleotide-binding</keyword>
<proteinExistence type="inferred from homology"/>
<dbReference type="InterPro" id="IPR020846">
    <property type="entry name" value="MFS_dom"/>
</dbReference>
<evidence type="ECO:0000256" key="8">
    <source>
        <dbReference type="ARBA" id="ARBA00022741"/>
    </source>
</evidence>
<evidence type="ECO:0000256" key="11">
    <source>
        <dbReference type="ARBA" id="ARBA00022989"/>
    </source>
</evidence>
<evidence type="ECO:0000256" key="19">
    <source>
        <dbReference type="SAM" id="Coils"/>
    </source>
</evidence>
<keyword evidence="16" id="KW-0131">Cell cycle</keyword>
<dbReference type="CDD" id="cd01364">
    <property type="entry name" value="KISc_BimC_Eg5"/>
    <property type="match status" value="1"/>
</dbReference>
<evidence type="ECO:0000256" key="5">
    <source>
        <dbReference type="ARBA" id="ARBA00022618"/>
    </source>
</evidence>
<dbReference type="GO" id="GO:0072686">
    <property type="term" value="C:mitotic spindle"/>
    <property type="evidence" value="ECO:0007669"/>
    <property type="project" value="TreeGrafter"/>
</dbReference>
<dbReference type="GO" id="GO:0005634">
    <property type="term" value="C:nucleus"/>
    <property type="evidence" value="ECO:0007669"/>
    <property type="project" value="TreeGrafter"/>
</dbReference>
<feature type="domain" description="Major facilitator superfamily (MFS) profile" evidence="23">
    <location>
        <begin position="1120"/>
        <end position="1479"/>
    </location>
</feature>
<evidence type="ECO:0000256" key="2">
    <source>
        <dbReference type="ARBA" id="ARBA00004647"/>
    </source>
</evidence>
<protein>
    <submittedName>
        <fullName evidence="24">Kinesin-like protein KIF11 isoform X1</fullName>
    </submittedName>
</protein>
<evidence type="ECO:0000256" key="3">
    <source>
        <dbReference type="ARBA" id="ARBA00022490"/>
    </source>
</evidence>
<feature type="compositionally biased region" description="Acidic residues" evidence="20">
    <location>
        <begin position="971"/>
        <end position="982"/>
    </location>
</feature>
<dbReference type="GO" id="GO:0000922">
    <property type="term" value="C:spindle pole"/>
    <property type="evidence" value="ECO:0007669"/>
    <property type="project" value="UniProtKB-SubCell"/>
</dbReference>
<keyword evidence="10 18" id="KW-0067">ATP-binding</keyword>
<dbReference type="PROSITE" id="PS00411">
    <property type="entry name" value="KINESIN_MOTOR_1"/>
    <property type="match status" value="1"/>
</dbReference>
<feature type="coiled-coil region" evidence="19">
    <location>
        <begin position="687"/>
        <end position="721"/>
    </location>
</feature>
<keyword evidence="5" id="KW-0132">Cell division</keyword>
<dbReference type="EMBL" id="BRZM01000255">
    <property type="protein sequence ID" value="GLD69704.1"/>
    <property type="molecule type" value="Genomic_DNA"/>
</dbReference>
<feature type="transmembrane region" description="Helical" evidence="21">
    <location>
        <begin position="1276"/>
        <end position="1298"/>
    </location>
</feature>
<dbReference type="SMART" id="SM00129">
    <property type="entry name" value="KISc"/>
    <property type="match status" value="1"/>
</dbReference>
<dbReference type="InterPro" id="IPR036259">
    <property type="entry name" value="MFS_trans_sf"/>
</dbReference>
<dbReference type="GO" id="GO:0005524">
    <property type="term" value="F:ATP binding"/>
    <property type="evidence" value="ECO:0007669"/>
    <property type="project" value="UniProtKB-UniRule"/>
</dbReference>
<evidence type="ECO:0000256" key="9">
    <source>
        <dbReference type="ARBA" id="ARBA00022776"/>
    </source>
</evidence>
<dbReference type="InterPro" id="IPR005828">
    <property type="entry name" value="MFS_sugar_transport-like"/>
</dbReference>
<dbReference type="PROSITE" id="PS50850">
    <property type="entry name" value="MFS"/>
    <property type="match status" value="1"/>
</dbReference>
<dbReference type="InterPro" id="IPR027417">
    <property type="entry name" value="P-loop_NTPase"/>
</dbReference>
<dbReference type="GO" id="GO:0005876">
    <property type="term" value="C:spindle microtubule"/>
    <property type="evidence" value="ECO:0007669"/>
    <property type="project" value="TreeGrafter"/>
</dbReference>
<name>A0AAD3RGJ6_LATJO</name>
<evidence type="ECO:0000256" key="4">
    <source>
        <dbReference type="ARBA" id="ARBA00022553"/>
    </source>
</evidence>
<evidence type="ECO:0000256" key="16">
    <source>
        <dbReference type="ARBA" id="ARBA00023306"/>
    </source>
</evidence>
<dbReference type="InterPro" id="IPR025901">
    <property type="entry name" value="Kinesin-assoc_MT-bd_dom"/>
</dbReference>
<evidence type="ECO:0000256" key="7">
    <source>
        <dbReference type="ARBA" id="ARBA00022701"/>
    </source>
</evidence>
<keyword evidence="4" id="KW-0597">Phosphoprotein</keyword>
<feature type="region of interest" description="Disordered" evidence="20">
    <location>
        <begin position="963"/>
        <end position="999"/>
    </location>
</feature>
<dbReference type="PANTHER" id="PTHR47970">
    <property type="entry name" value="KINESIN-LIKE PROTEIN KIF11"/>
    <property type="match status" value="1"/>
</dbReference>
<accession>A0AAD3RGJ6</accession>
<dbReference type="PRINTS" id="PR00380">
    <property type="entry name" value="KINESINHEAVY"/>
</dbReference>
<keyword evidence="9" id="KW-0498">Mitosis</keyword>
<dbReference type="Proteomes" id="UP001279410">
    <property type="component" value="Unassembled WGS sequence"/>
</dbReference>
<evidence type="ECO:0000256" key="15">
    <source>
        <dbReference type="ARBA" id="ARBA00023212"/>
    </source>
</evidence>
<dbReference type="SUPFAM" id="SSF52540">
    <property type="entry name" value="P-loop containing nucleoside triphosphate hydrolases"/>
    <property type="match status" value="1"/>
</dbReference>
<evidence type="ECO:0000256" key="1">
    <source>
        <dbReference type="ARBA" id="ARBA00004141"/>
    </source>
</evidence>
<feature type="domain" description="Kinesin motor" evidence="22">
    <location>
        <begin position="17"/>
        <end position="357"/>
    </location>
</feature>
<keyword evidence="7" id="KW-0493">Microtubule</keyword>
<dbReference type="InterPro" id="IPR047149">
    <property type="entry name" value="KIF11-like"/>
</dbReference>
<dbReference type="InterPro" id="IPR001752">
    <property type="entry name" value="Kinesin_motor_dom"/>
</dbReference>
<dbReference type="GO" id="GO:0090307">
    <property type="term" value="P:mitotic spindle assembly"/>
    <property type="evidence" value="ECO:0007669"/>
    <property type="project" value="TreeGrafter"/>
</dbReference>
<dbReference type="GO" id="GO:0051231">
    <property type="term" value="P:spindle elongation"/>
    <property type="evidence" value="ECO:0007669"/>
    <property type="project" value="TreeGrafter"/>
</dbReference>
<evidence type="ECO:0000256" key="21">
    <source>
        <dbReference type="SAM" id="Phobius"/>
    </source>
</evidence>
<dbReference type="GO" id="GO:0051301">
    <property type="term" value="P:cell division"/>
    <property type="evidence" value="ECO:0007669"/>
    <property type="project" value="UniProtKB-KW"/>
</dbReference>
<evidence type="ECO:0000256" key="18">
    <source>
        <dbReference type="PROSITE-ProRule" id="PRU00283"/>
    </source>
</evidence>
<evidence type="ECO:0000256" key="10">
    <source>
        <dbReference type="ARBA" id="ARBA00022840"/>
    </source>
</evidence>
<dbReference type="GO" id="GO:0008017">
    <property type="term" value="F:microtubule binding"/>
    <property type="evidence" value="ECO:0007669"/>
    <property type="project" value="InterPro"/>
</dbReference>
<evidence type="ECO:0000256" key="20">
    <source>
        <dbReference type="SAM" id="MobiDB-lite"/>
    </source>
</evidence>
<dbReference type="Gene3D" id="1.20.1250.20">
    <property type="entry name" value="MFS general substrate transporter like domains"/>
    <property type="match status" value="1"/>
</dbReference>
<feature type="transmembrane region" description="Helical" evidence="21">
    <location>
        <begin position="1218"/>
        <end position="1237"/>
    </location>
</feature>
<keyword evidence="14 18" id="KW-0505">Motor protein</keyword>
<dbReference type="GO" id="GO:0007018">
    <property type="term" value="P:microtubule-based movement"/>
    <property type="evidence" value="ECO:0007669"/>
    <property type="project" value="InterPro"/>
</dbReference>
<comment type="subcellular location">
    <subcellularLocation>
        <location evidence="2">Cytoplasm</location>
        <location evidence="2">Cytoskeleton</location>
        <location evidence="2">Spindle pole</location>
    </subcellularLocation>
    <subcellularLocation>
        <location evidence="1">Membrane</location>
        <topology evidence="1">Multi-pass membrane protein</topology>
    </subcellularLocation>
</comment>
<comment type="caution">
    <text evidence="24">The sequence shown here is derived from an EMBL/GenBank/DDBJ whole genome shotgun (WGS) entry which is preliminary data.</text>
</comment>
<dbReference type="InterPro" id="IPR036961">
    <property type="entry name" value="Kinesin_motor_dom_sf"/>
</dbReference>
<evidence type="ECO:0000259" key="22">
    <source>
        <dbReference type="PROSITE" id="PS50067"/>
    </source>
</evidence>
<reference evidence="24" key="1">
    <citation type="submission" date="2022-08" db="EMBL/GenBank/DDBJ databases">
        <title>Genome sequencing of akame (Lates japonicus).</title>
        <authorList>
            <person name="Hashiguchi Y."/>
            <person name="Takahashi H."/>
        </authorList>
    </citation>
    <scope>NUCLEOTIDE SEQUENCE</scope>
    <source>
        <strain evidence="24">Kochi</strain>
    </source>
</reference>
<dbReference type="GO" id="GO:0022857">
    <property type="term" value="F:transmembrane transporter activity"/>
    <property type="evidence" value="ECO:0007669"/>
    <property type="project" value="InterPro"/>
</dbReference>
<dbReference type="SUPFAM" id="SSF103473">
    <property type="entry name" value="MFS general substrate transporter"/>
    <property type="match status" value="1"/>
</dbReference>
<feature type="region of interest" description="Disordered" evidence="20">
    <location>
        <begin position="1026"/>
        <end position="1081"/>
    </location>
</feature>
<keyword evidence="6 21" id="KW-0812">Transmembrane</keyword>
<keyword evidence="11 21" id="KW-1133">Transmembrane helix</keyword>
<evidence type="ECO:0000256" key="12">
    <source>
        <dbReference type="ARBA" id="ARBA00023054"/>
    </source>
</evidence>
<sequence length="1479" mass="165746">MASHNSSGIKRDEKGRNIQVVVRCRPFNTVERKSSYGVIDCDQNRKEVIVRTGGMNDKASRKTYTFDMVFGPAAKQIDVYRSVVCPILDEVIMGYNCTVFAYGQTGTGKTFTMEGERSPDEQFTWEEDPLAGIIPRTLHQIFEKLSENGTEFSVKVSLLEIYNEELFDLLSPSEDVTERLQLFDDPRNKRGVVVKGLEEVTVHNKDEVYQILERGSAKRRTASTLMNAYSSRSHSVFSVTIHMKEITLDGEELVKIGKLNLVDLAGSENIGRSGAVDKRAREAGNINQSLLTLGRVITALVEKRPHVPYRESKLTRILQDSLGGRTKTSIIATVSPSSSNLEETLSTLEYASRAKNIMNKPEVNQKLTKRTLIKEYTEEIERLKRDLAATRDKNGVYLSAENYEGMMGQITAHEEQVAEYNDRIAAMEEELKKVTELFVDSKTRLEQCTVDLDEKQQRLEETSRDLQQTKQKLSQEAFICSELTSVQETLYNTAGQLLTTVDASTSDVSGLHDKLDRTKKVEQHNRQIQQSFAQRMEGAFSTMQRCVQQQGTKHHDMLSSYSQAIDGLVKMNEAVLKGALTTVGSFVGEVGQLVAEGVTRCQERVQQQEALCLQDKESLLQLLEEHRQDMEEVLVVRTLMGLSAVKDLNDTLRASVETQRALADKVEEMKEVGVFFSSLVQELAGLRQAAVQGLNTLQAEHDKLENEIRQAQERHQTGMKQTIQCLQDQLNLLTMETQRDYTDLRSASKALQKPLQSLQDNISSGCSTVEHKALTQADLLSSTASSLASSLRQKADESRQTLEEMTGCCSHLHSSVSGLVERDLQWSSRATEHAETRAQEHLSLMRKTSTEAQTLHQSVETRCTEQLHKAKEELSSRQEEVKQSLMAMQTQTSQDQTVLDQQRAELRHHMETSQQLVYSFLQDELQQDVPTGATPQRREFVYPRQLVKSRRRSELLESLRRQQEALQAAMEQEEPEEEEDDDDKHSQVDHDSLEDELSTCNESLATEPSFIDENLVFNESKRVPFFKQKKSDTSSPRNGGEQPPGEDSTKTEGSRIAHFRKTHETKKWTLERNEAGNKSGSTSHVSFLFGGDAKPEILPGMDLEDAFQVVGEFGPYQKRAVAVLVLTQVYMACQSMLIVLVGATPAYRIEQDSVPPSQQELFQHVTFTEDIDSIVTEWFLIKQQAYKVSLAGSLFFAGLLVGNVVFGPLSDKIGRRPVYLTGLFFEVVFGYVTALAPSYEVFAVSRLLVGLMNGGIGLVCFVLTQEYVGKSYWAMTGTLTSMTFAVGIALFGALGYFIQPWRSLATAANSSGVLFFLLSVTLPESPRWLYSQGQTERAEEVLRFMALRNGNTANHLMLQRVGAAKAGNHDKRGAGVLQLVLHPVLRLRTMVLMYVWYACSLVYYGLTLGASETSGSRYVNVAMYGLVELPAYPLCIYFINKHWAGRKKHGPASCVSLAPPASATMFIPDNTGRNIDTIV</sequence>
<keyword evidence="12 19" id="KW-0175">Coiled coil</keyword>
<feature type="region of interest" description="Disordered" evidence="20">
    <location>
        <begin position="871"/>
        <end position="898"/>
    </location>
</feature>
<feature type="transmembrane region" description="Helical" evidence="21">
    <location>
        <begin position="1188"/>
        <end position="1206"/>
    </location>
</feature>
<feature type="binding site" evidence="18">
    <location>
        <begin position="103"/>
        <end position="110"/>
    </location>
    <ligand>
        <name>ATP</name>
        <dbReference type="ChEBI" id="CHEBI:30616"/>
    </ligand>
</feature>
<dbReference type="FunFam" id="3.40.850.10:FF:000035">
    <property type="entry name" value="Kinesin-like protein KIF11"/>
    <property type="match status" value="1"/>
</dbReference>
<keyword evidence="15" id="KW-0206">Cytoskeleton</keyword>
<evidence type="ECO:0000256" key="13">
    <source>
        <dbReference type="ARBA" id="ARBA00023136"/>
    </source>
</evidence>
<evidence type="ECO:0000256" key="17">
    <source>
        <dbReference type="ARBA" id="ARBA00034704"/>
    </source>
</evidence>
<evidence type="ECO:0000256" key="6">
    <source>
        <dbReference type="ARBA" id="ARBA00022692"/>
    </source>
</evidence>
<evidence type="ECO:0000313" key="25">
    <source>
        <dbReference type="Proteomes" id="UP001279410"/>
    </source>
</evidence>
<keyword evidence="3" id="KW-0963">Cytoplasm</keyword>
<dbReference type="GO" id="GO:0008574">
    <property type="term" value="F:plus-end-directed microtubule motor activity"/>
    <property type="evidence" value="ECO:0007669"/>
    <property type="project" value="TreeGrafter"/>
</dbReference>
<feature type="coiled-coil region" evidence="19">
    <location>
        <begin position="366"/>
        <end position="476"/>
    </location>
</feature>
<dbReference type="PROSITE" id="PS50067">
    <property type="entry name" value="KINESIN_MOTOR_2"/>
    <property type="match status" value="1"/>
</dbReference>
<keyword evidence="25" id="KW-1185">Reference proteome</keyword>
<comment type="similarity">
    <text evidence="17">Belongs to the TRAFAC class myosin-kinesin ATPase superfamily. Kinesin family. KIN-5/BimC subfamily.</text>
</comment>
<organism evidence="24 25">
    <name type="scientific">Lates japonicus</name>
    <name type="common">Japanese lates</name>
    <dbReference type="NCBI Taxonomy" id="270547"/>
    <lineage>
        <taxon>Eukaryota</taxon>
        <taxon>Metazoa</taxon>
        <taxon>Chordata</taxon>
        <taxon>Craniata</taxon>
        <taxon>Vertebrata</taxon>
        <taxon>Euteleostomi</taxon>
        <taxon>Actinopterygii</taxon>
        <taxon>Neopterygii</taxon>
        <taxon>Teleostei</taxon>
        <taxon>Neoteleostei</taxon>
        <taxon>Acanthomorphata</taxon>
        <taxon>Carangaria</taxon>
        <taxon>Carangaria incertae sedis</taxon>
        <taxon>Centropomidae</taxon>
        <taxon>Lates</taxon>
    </lineage>
</organism>
<feature type="transmembrane region" description="Helical" evidence="21">
    <location>
        <begin position="1418"/>
        <end position="1439"/>
    </location>
</feature>
<evidence type="ECO:0000313" key="24">
    <source>
        <dbReference type="EMBL" id="GLD69704.1"/>
    </source>
</evidence>
<evidence type="ECO:0000256" key="14">
    <source>
        <dbReference type="ARBA" id="ARBA00023175"/>
    </source>
</evidence>
<dbReference type="Pfam" id="PF00225">
    <property type="entry name" value="Kinesin"/>
    <property type="match status" value="1"/>
</dbReference>
<feature type="compositionally biased region" description="Basic and acidic residues" evidence="20">
    <location>
        <begin position="871"/>
        <end position="882"/>
    </location>
</feature>
<gene>
    <name evidence="24" type="ORF">AKAME5_002101900</name>
</gene>
<feature type="compositionally biased region" description="Basic and acidic residues" evidence="20">
    <location>
        <begin position="1065"/>
        <end position="1075"/>
    </location>
</feature>
<dbReference type="GO" id="GO:0016020">
    <property type="term" value="C:membrane"/>
    <property type="evidence" value="ECO:0007669"/>
    <property type="project" value="UniProtKB-SubCell"/>
</dbReference>
<dbReference type="PANTHER" id="PTHR47970:SF12">
    <property type="entry name" value="KINESIN FAMILY MEMBER 11"/>
    <property type="match status" value="1"/>
</dbReference>
<feature type="transmembrane region" description="Helical" evidence="21">
    <location>
        <begin position="1243"/>
        <end position="1264"/>
    </location>
</feature>
<dbReference type="InterPro" id="IPR047241">
    <property type="entry name" value="KIF11-like_kin_motor_dom"/>
</dbReference>
<dbReference type="InterPro" id="IPR019821">
    <property type="entry name" value="Kinesin_motor_CS"/>
</dbReference>
<dbReference type="Gene3D" id="3.40.850.10">
    <property type="entry name" value="Kinesin motor domain"/>
    <property type="match status" value="1"/>
</dbReference>
<evidence type="ECO:0000259" key="23">
    <source>
        <dbReference type="PROSITE" id="PS50850"/>
    </source>
</evidence>
<feature type="transmembrane region" description="Helical" evidence="21">
    <location>
        <begin position="1387"/>
        <end position="1406"/>
    </location>
</feature>
<dbReference type="Pfam" id="PF00083">
    <property type="entry name" value="Sugar_tr"/>
    <property type="match status" value="1"/>
</dbReference>
<keyword evidence="13 21" id="KW-0472">Membrane</keyword>
<feature type="compositionally biased region" description="Polar residues" evidence="20">
    <location>
        <begin position="886"/>
        <end position="898"/>
    </location>
</feature>
<dbReference type="Pfam" id="PF13931">
    <property type="entry name" value="Microtub_bind"/>
    <property type="match status" value="1"/>
</dbReference>